<dbReference type="PANTHER" id="PTHR43266">
    <property type="entry name" value="MACROLIDE-EFFLUX PROTEIN"/>
    <property type="match status" value="1"/>
</dbReference>
<dbReference type="InterPro" id="IPR020846">
    <property type="entry name" value="MFS_dom"/>
</dbReference>
<proteinExistence type="predicted"/>
<accession>A0ABU5ITV3</accession>
<evidence type="ECO:0000256" key="1">
    <source>
        <dbReference type="ARBA" id="ARBA00004651"/>
    </source>
</evidence>
<keyword evidence="10" id="KW-1185">Reference proteome</keyword>
<feature type="transmembrane region" description="Helical" evidence="7">
    <location>
        <begin position="354"/>
        <end position="376"/>
    </location>
</feature>
<evidence type="ECO:0000256" key="7">
    <source>
        <dbReference type="SAM" id="Phobius"/>
    </source>
</evidence>
<feature type="transmembrane region" description="Helical" evidence="7">
    <location>
        <begin position="49"/>
        <end position="72"/>
    </location>
</feature>
<keyword evidence="2" id="KW-0813">Transport</keyword>
<feature type="transmembrane region" description="Helical" evidence="7">
    <location>
        <begin position="318"/>
        <end position="342"/>
    </location>
</feature>
<dbReference type="Gene3D" id="1.20.1250.20">
    <property type="entry name" value="MFS general substrate transporter like domains"/>
    <property type="match status" value="1"/>
</dbReference>
<comment type="subcellular location">
    <subcellularLocation>
        <location evidence="1">Cell membrane</location>
        <topology evidence="1">Multi-pass membrane protein</topology>
    </subcellularLocation>
</comment>
<dbReference type="PANTHER" id="PTHR43266:SF2">
    <property type="entry name" value="MAJOR FACILITATOR SUPERFAMILY (MFS) PROFILE DOMAIN-CONTAINING PROTEIN"/>
    <property type="match status" value="1"/>
</dbReference>
<evidence type="ECO:0000259" key="8">
    <source>
        <dbReference type="PROSITE" id="PS50850"/>
    </source>
</evidence>
<dbReference type="PROSITE" id="PS50850">
    <property type="entry name" value="MFS"/>
    <property type="match status" value="1"/>
</dbReference>
<evidence type="ECO:0000256" key="5">
    <source>
        <dbReference type="ARBA" id="ARBA00022989"/>
    </source>
</evidence>
<feature type="transmembrane region" description="Helical" evidence="7">
    <location>
        <begin position="223"/>
        <end position="247"/>
    </location>
</feature>
<feature type="domain" description="Major facilitator superfamily (MFS) profile" evidence="8">
    <location>
        <begin position="1"/>
        <end position="408"/>
    </location>
</feature>
<feature type="transmembrane region" description="Helical" evidence="7">
    <location>
        <begin position="170"/>
        <end position="187"/>
    </location>
</feature>
<feature type="transmembrane region" description="Helical" evidence="7">
    <location>
        <begin position="290"/>
        <end position="312"/>
    </location>
</feature>
<comment type="caution">
    <text evidence="9">The sequence shown here is derived from an EMBL/GenBank/DDBJ whole genome shotgun (WGS) entry which is preliminary data.</text>
</comment>
<dbReference type="Pfam" id="PF07690">
    <property type="entry name" value="MFS_1"/>
    <property type="match status" value="1"/>
</dbReference>
<evidence type="ECO:0000256" key="2">
    <source>
        <dbReference type="ARBA" id="ARBA00022448"/>
    </source>
</evidence>
<sequence length="420" mass="45818">MKPGIFKPLKTRSYRSLFGAQVFSDLGNWLDFLTLQIIVVYHWGLDASAIASVIIVIGLPWVLIGPFASVFVDRLPKKTIMILSLLFKIIFVVGLYYSPNLYVLLLFVFLKGTVSSLFDPARQSAIRLTVPEKLLPEAVTLSQLSVNTMKIIGPALGGGMIALFGIKSPLVFEIIGFTIAIIFLLMMPKIDEEWGRTSQNNSKKREFWKELLEGLNHIKQTKLLYLSIIISSIALFIIFLYDGLLIFVGQKLGFNETSYGLLVSSVGLGSVVGALLLGQWTNWKNKPIHFMSSSSVISGLLIISIGVGSLGIMIFPKFIWIIGAFCLGLLASGESIPYGYVLQSETPKEMMGRVSSAAMAIQTFSMLIAPAIGALIAKAIGVSLVMIFAGVITICLGLMVLLFILKKHATTSLKAKGLEG</sequence>
<keyword evidence="4 7" id="KW-0812">Transmembrane</keyword>
<evidence type="ECO:0000256" key="4">
    <source>
        <dbReference type="ARBA" id="ARBA00022692"/>
    </source>
</evidence>
<evidence type="ECO:0000256" key="6">
    <source>
        <dbReference type="ARBA" id="ARBA00023136"/>
    </source>
</evidence>
<feature type="transmembrane region" description="Helical" evidence="7">
    <location>
        <begin position="259"/>
        <end position="278"/>
    </location>
</feature>
<dbReference type="EMBL" id="JAXOFX010000001">
    <property type="protein sequence ID" value="MDZ5470588.1"/>
    <property type="molecule type" value="Genomic_DNA"/>
</dbReference>
<dbReference type="CDD" id="cd06173">
    <property type="entry name" value="MFS_MefA_like"/>
    <property type="match status" value="1"/>
</dbReference>
<feature type="transmembrane region" description="Helical" evidence="7">
    <location>
        <begin position="79"/>
        <end position="97"/>
    </location>
</feature>
<gene>
    <name evidence="9" type="ORF">SM124_02380</name>
</gene>
<evidence type="ECO:0000313" key="9">
    <source>
        <dbReference type="EMBL" id="MDZ5470588.1"/>
    </source>
</evidence>
<dbReference type="SUPFAM" id="SSF103473">
    <property type="entry name" value="MFS general substrate transporter"/>
    <property type="match status" value="1"/>
</dbReference>
<evidence type="ECO:0000313" key="10">
    <source>
        <dbReference type="Proteomes" id="UP001290455"/>
    </source>
</evidence>
<protein>
    <submittedName>
        <fullName evidence="9">MFS transporter</fullName>
    </submittedName>
</protein>
<dbReference type="InterPro" id="IPR036259">
    <property type="entry name" value="MFS_trans_sf"/>
</dbReference>
<dbReference type="RefSeq" id="WP_322444886.1">
    <property type="nucleotide sequence ID" value="NZ_JAXOFX010000001.1"/>
</dbReference>
<keyword evidence="5 7" id="KW-1133">Transmembrane helix</keyword>
<organism evidence="9 10">
    <name type="scientific">Robertmurraya mangrovi</name>
    <dbReference type="NCBI Taxonomy" id="3098077"/>
    <lineage>
        <taxon>Bacteria</taxon>
        <taxon>Bacillati</taxon>
        <taxon>Bacillota</taxon>
        <taxon>Bacilli</taxon>
        <taxon>Bacillales</taxon>
        <taxon>Bacillaceae</taxon>
        <taxon>Robertmurraya</taxon>
    </lineage>
</organism>
<feature type="transmembrane region" description="Helical" evidence="7">
    <location>
        <begin position="382"/>
        <end position="405"/>
    </location>
</feature>
<name>A0ABU5ITV3_9BACI</name>
<keyword evidence="3" id="KW-1003">Cell membrane</keyword>
<reference evidence="9 10" key="1">
    <citation type="submission" date="2023-11" db="EMBL/GenBank/DDBJ databases">
        <title>Bacillus jintuensis, isolated from a mudflat on the Beibu Gulf coast.</title>
        <authorList>
            <person name="Li M."/>
        </authorList>
    </citation>
    <scope>NUCLEOTIDE SEQUENCE [LARGE SCALE GENOMIC DNA]</scope>
    <source>
        <strain evidence="9 10">31A1R</strain>
    </source>
</reference>
<keyword evidence="6 7" id="KW-0472">Membrane</keyword>
<dbReference type="Proteomes" id="UP001290455">
    <property type="component" value="Unassembled WGS sequence"/>
</dbReference>
<evidence type="ECO:0000256" key="3">
    <source>
        <dbReference type="ARBA" id="ARBA00022475"/>
    </source>
</evidence>
<dbReference type="InterPro" id="IPR011701">
    <property type="entry name" value="MFS"/>
</dbReference>